<dbReference type="AlphaFoldDB" id="A0A1E3IEZ6"/>
<keyword evidence="3" id="KW-0687">Ribonucleoprotein</keyword>
<dbReference type="Proteomes" id="UP000094043">
    <property type="component" value="Chromosome 7"/>
</dbReference>
<reference evidence="4" key="1">
    <citation type="submission" date="2016-06" db="EMBL/GenBank/DDBJ databases">
        <authorList>
            <person name="Cuomo C."/>
            <person name="Litvintseva A."/>
            <person name="Heitman J."/>
            <person name="Chen Y."/>
            <person name="Sun S."/>
            <person name="Springer D."/>
            <person name="Dromer F."/>
            <person name="Young S."/>
            <person name="Zeng Q."/>
            <person name="Chapman S."/>
            <person name="Gujja S."/>
            <person name="Saif S."/>
            <person name="Birren B."/>
        </authorList>
    </citation>
    <scope>NUCLEOTIDE SEQUENCE</scope>
    <source>
        <strain evidence="4">CBS 7841</strain>
    </source>
</reference>
<accession>A0A1E3IEZ6</accession>
<dbReference type="PANTHER" id="PTHR10744:SF1">
    <property type="entry name" value="SMALL RIBOSOMAL SUBUNIT PROTEIN US17M"/>
    <property type="match status" value="1"/>
</dbReference>
<evidence type="ECO:0000313" key="5">
    <source>
        <dbReference type="Proteomes" id="UP000094043"/>
    </source>
</evidence>
<dbReference type="GO" id="GO:0005840">
    <property type="term" value="C:ribosome"/>
    <property type="evidence" value="ECO:0007669"/>
    <property type="project" value="UniProtKB-KW"/>
</dbReference>
<dbReference type="PANTHER" id="PTHR10744">
    <property type="entry name" value="40S RIBOSOMAL PROTEIN S11 FAMILY MEMBER"/>
    <property type="match status" value="1"/>
</dbReference>
<name>A0A1E3IEZ6_9TREE</name>
<dbReference type="GO" id="GO:0005739">
    <property type="term" value="C:mitochondrion"/>
    <property type="evidence" value="ECO:0007669"/>
    <property type="project" value="TreeGrafter"/>
</dbReference>
<dbReference type="CDD" id="cd00364">
    <property type="entry name" value="Ribosomal_uS17"/>
    <property type="match status" value="1"/>
</dbReference>
<protein>
    <submittedName>
        <fullName evidence="4">Uncharacterized protein</fullName>
    </submittedName>
</protein>
<dbReference type="RefSeq" id="XP_066070983.1">
    <property type="nucleotide sequence ID" value="XM_066214886.1"/>
</dbReference>
<reference evidence="4" key="2">
    <citation type="journal article" date="2022" name="Elife">
        <title>Obligate sexual reproduction of a homothallic fungus closely related to the Cryptococcus pathogenic species complex.</title>
        <authorList>
            <person name="Passer A.R."/>
            <person name="Clancey S.A."/>
            <person name="Shea T."/>
            <person name="David-Palma M."/>
            <person name="Averette A.F."/>
            <person name="Boekhout T."/>
            <person name="Porcel B.M."/>
            <person name="Nowrousian M."/>
            <person name="Cuomo C.A."/>
            <person name="Sun S."/>
            <person name="Heitman J."/>
            <person name="Coelho M.A."/>
        </authorList>
    </citation>
    <scope>NUCLEOTIDE SEQUENCE</scope>
    <source>
        <strain evidence="4">CBS 7841</strain>
    </source>
</reference>
<keyword evidence="5" id="KW-1185">Reference proteome</keyword>
<proteinExistence type="inferred from homology"/>
<dbReference type="GeneID" id="91089728"/>
<dbReference type="InterPro" id="IPR012340">
    <property type="entry name" value="NA-bd_OB-fold"/>
</dbReference>
<dbReference type="GO" id="GO:0006412">
    <property type="term" value="P:translation"/>
    <property type="evidence" value="ECO:0007669"/>
    <property type="project" value="InterPro"/>
</dbReference>
<keyword evidence="2" id="KW-0689">Ribosomal protein</keyword>
<dbReference type="GO" id="GO:1990904">
    <property type="term" value="C:ribonucleoprotein complex"/>
    <property type="evidence" value="ECO:0007669"/>
    <property type="project" value="UniProtKB-KW"/>
</dbReference>
<evidence type="ECO:0000256" key="2">
    <source>
        <dbReference type="ARBA" id="ARBA00022980"/>
    </source>
</evidence>
<dbReference type="Gene3D" id="2.40.50.140">
    <property type="entry name" value="Nucleic acid-binding proteins"/>
    <property type="match status" value="1"/>
</dbReference>
<organism evidence="4 5">
    <name type="scientific">Cryptococcus depauperatus CBS 7841</name>
    <dbReference type="NCBI Taxonomy" id="1295531"/>
    <lineage>
        <taxon>Eukaryota</taxon>
        <taxon>Fungi</taxon>
        <taxon>Dikarya</taxon>
        <taxon>Basidiomycota</taxon>
        <taxon>Agaricomycotina</taxon>
        <taxon>Tremellomycetes</taxon>
        <taxon>Tremellales</taxon>
        <taxon>Cryptococcaceae</taxon>
        <taxon>Cryptococcus</taxon>
    </lineage>
</organism>
<evidence type="ECO:0000256" key="3">
    <source>
        <dbReference type="ARBA" id="ARBA00023274"/>
    </source>
</evidence>
<evidence type="ECO:0000256" key="1">
    <source>
        <dbReference type="ARBA" id="ARBA00010254"/>
    </source>
</evidence>
<dbReference type="VEuPathDB" id="FungiDB:L203_04198"/>
<reference evidence="4" key="3">
    <citation type="submission" date="2024-01" db="EMBL/GenBank/DDBJ databases">
        <authorList>
            <person name="Coelho M.A."/>
            <person name="David-Palma M."/>
            <person name="Shea T."/>
            <person name="Sun S."/>
            <person name="Cuomo C.A."/>
            <person name="Heitman J."/>
        </authorList>
    </citation>
    <scope>NUCLEOTIDE SEQUENCE</scope>
    <source>
        <strain evidence="4">CBS 7841</strain>
    </source>
</reference>
<comment type="similarity">
    <text evidence="1">Belongs to the universal ribosomal protein uS17 family.</text>
</comment>
<dbReference type="InterPro" id="IPR000266">
    <property type="entry name" value="Ribosomal_uS17"/>
</dbReference>
<evidence type="ECO:0000313" key="4">
    <source>
        <dbReference type="EMBL" id="WVN90283.1"/>
    </source>
</evidence>
<dbReference type="Pfam" id="PF00366">
    <property type="entry name" value="Ribosomal_S17"/>
    <property type="match status" value="1"/>
</dbReference>
<gene>
    <name evidence="4" type="ORF">L203_105519</name>
</gene>
<sequence length="153" mass="17409">MQYQPNHIFKGVVTHVGVMRKTATVTVERIVEHPKILKQMKRHKKYLVHDEGELARLDDQVTIIHGNRTSKRKAFRLHSIISRDTRKFPNEPIPTSIPHPSVKPSKLRKLLEKEAKTGSRRVEATGSGIILESLKVAELTKQEAIEAAQKPQT</sequence>
<dbReference type="EMBL" id="CP143790">
    <property type="protein sequence ID" value="WVN90283.1"/>
    <property type="molecule type" value="Genomic_DNA"/>
</dbReference>
<dbReference type="GO" id="GO:0003735">
    <property type="term" value="F:structural constituent of ribosome"/>
    <property type="evidence" value="ECO:0007669"/>
    <property type="project" value="InterPro"/>
</dbReference>
<dbReference type="KEGG" id="cdep:91089728"/>
<dbReference type="OrthoDB" id="274752at2759"/>
<dbReference type="SUPFAM" id="SSF50249">
    <property type="entry name" value="Nucleic acid-binding proteins"/>
    <property type="match status" value="1"/>
</dbReference>